<keyword evidence="3" id="KW-1185">Reference proteome</keyword>
<organism evidence="2 3">
    <name type="scientific">Paraburkholderia nemoris</name>
    <dbReference type="NCBI Taxonomy" id="2793076"/>
    <lineage>
        <taxon>Bacteria</taxon>
        <taxon>Pseudomonadati</taxon>
        <taxon>Pseudomonadota</taxon>
        <taxon>Betaproteobacteria</taxon>
        <taxon>Burkholderiales</taxon>
        <taxon>Burkholderiaceae</taxon>
        <taxon>Paraburkholderia</taxon>
    </lineage>
</organism>
<feature type="compositionally biased region" description="Basic residues" evidence="1">
    <location>
        <begin position="80"/>
        <end position="89"/>
    </location>
</feature>
<reference evidence="2 3" key="1">
    <citation type="submission" date="2021-02" db="EMBL/GenBank/DDBJ databases">
        <authorList>
            <person name="Vanwijnsberghe S."/>
        </authorList>
    </citation>
    <scope>NUCLEOTIDE SEQUENCE [LARGE SCALE GENOMIC DNA]</scope>
    <source>
        <strain evidence="2 3">R-69776</strain>
    </source>
</reference>
<gene>
    <name evidence="2" type="ORF">R69776_08203</name>
</gene>
<name>A0ABM8T7I6_9BURK</name>
<dbReference type="Proteomes" id="UP000673821">
    <property type="component" value="Unassembled WGS sequence"/>
</dbReference>
<feature type="compositionally biased region" description="Low complexity" evidence="1">
    <location>
        <begin position="90"/>
        <end position="100"/>
    </location>
</feature>
<dbReference type="EMBL" id="CAJNBH010000082">
    <property type="protein sequence ID" value="CAE6864916.1"/>
    <property type="molecule type" value="Genomic_DNA"/>
</dbReference>
<feature type="compositionally biased region" description="Polar residues" evidence="1">
    <location>
        <begin position="144"/>
        <end position="162"/>
    </location>
</feature>
<accession>A0ABM8T7I6</accession>
<feature type="region of interest" description="Disordered" evidence="1">
    <location>
        <begin position="78"/>
        <end position="192"/>
    </location>
</feature>
<comment type="caution">
    <text evidence="2">The sequence shown here is derived from an EMBL/GenBank/DDBJ whole genome shotgun (WGS) entry which is preliminary data.</text>
</comment>
<feature type="compositionally biased region" description="Basic residues" evidence="1">
    <location>
        <begin position="101"/>
        <end position="116"/>
    </location>
</feature>
<evidence type="ECO:0000256" key="1">
    <source>
        <dbReference type="SAM" id="MobiDB-lite"/>
    </source>
</evidence>
<evidence type="ECO:0000313" key="2">
    <source>
        <dbReference type="EMBL" id="CAE6864916.1"/>
    </source>
</evidence>
<evidence type="ECO:0000313" key="3">
    <source>
        <dbReference type="Proteomes" id="UP000673821"/>
    </source>
</evidence>
<protein>
    <submittedName>
        <fullName evidence="2">Uncharacterized protein</fullName>
    </submittedName>
</protein>
<proteinExistence type="predicted"/>
<sequence length="192" mass="22120">MRRWRRCTPLKTRCLLHRPAPVHSRRTPDSVPAARCAARRHRRSWRTDALPDRKDRAVRRRHRPSAHRAVRLPVRMTGRGSHRHVRPAARRAQPADARYGSTRRRAARRSAIHRRSTPQSHPDARVPVIRSTPLQVRTAVQRAVPSQQATPRHRQAQAQTHRSAYPAHAPPHRESTHSAQADAPPSTHQTRR</sequence>